<dbReference type="EMBL" id="CADCVH010000030">
    <property type="protein sequence ID" value="CAA9450973.1"/>
    <property type="molecule type" value="Genomic_DNA"/>
</dbReference>
<proteinExistence type="predicted"/>
<organism evidence="2">
    <name type="scientific">uncultured Rubrobacteraceae bacterium</name>
    <dbReference type="NCBI Taxonomy" id="349277"/>
    <lineage>
        <taxon>Bacteria</taxon>
        <taxon>Bacillati</taxon>
        <taxon>Actinomycetota</taxon>
        <taxon>Rubrobacteria</taxon>
        <taxon>Rubrobacterales</taxon>
        <taxon>Rubrobacteraceae</taxon>
        <taxon>environmental samples</taxon>
    </lineage>
</organism>
<reference evidence="2" key="1">
    <citation type="submission" date="2020-02" db="EMBL/GenBank/DDBJ databases">
        <authorList>
            <person name="Meier V. D."/>
        </authorList>
    </citation>
    <scope>NUCLEOTIDE SEQUENCE</scope>
    <source>
        <strain evidence="2">AVDCRST_MAG02</strain>
    </source>
</reference>
<feature type="compositionally biased region" description="Basic and acidic residues" evidence="1">
    <location>
        <begin position="30"/>
        <end position="40"/>
    </location>
</feature>
<feature type="region of interest" description="Disordered" evidence="1">
    <location>
        <begin position="1"/>
        <end position="40"/>
    </location>
</feature>
<feature type="non-terminal residue" evidence="2">
    <location>
        <position position="1"/>
    </location>
</feature>
<gene>
    <name evidence="2" type="ORF">AVDCRST_MAG02-904</name>
</gene>
<accession>A0A6J4QSV2</accession>
<sequence length="40" mass="4154">GRQQDSGLQGSRRGGGGERRVPEARGAPRSGERHGDGPGR</sequence>
<feature type="compositionally biased region" description="Low complexity" evidence="1">
    <location>
        <begin position="1"/>
        <end position="11"/>
    </location>
</feature>
<dbReference type="AlphaFoldDB" id="A0A6J4QSV2"/>
<name>A0A6J4QSV2_9ACTN</name>
<evidence type="ECO:0000256" key="1">
    <source>
        <dbReference type="SAM" id="MobiDB-lite"/>
    </source>
</evidence>
<protein>
    <submittedName>
        <fullName evidence="2">Threonine dehydrogenase and related Zn-dependent dehydrogenases</fullName>
    </submittedName>
</protein>
<feature type="non-terminal residue" evidence="2">
    <location>
        <position position="40"/>
    </location>
</feature>
<evidence type="ECO:0000313" key="2">
    <source>
        <dbReference type="EMBL" id="CAA9450973.1"/>
    </source>
</evidence>